<dbReference type="Proteomes" id="UP000606193">
    <property type="component" value="Unassembled WGS sequence"/>
</dbReference>
<sequence>MNKQKKLTLTFIALLVLAIVIAGIALLVKRYMPSNREMALTEYFKVSEGEMQVILQDQIYDTKALYENGQIYVDYGMVHDYLNSRFYWDSKENQLLYTTSTAVISAAADSQDYYTNKSKASMDYPIVKVKGDTAYVALDYVKERTALDYKKYDKPDRVVITYRYNEKADYAKAKKKARIRYRASIKSDILVKLKEDDQVRVLEQGDSTKSGDGNESSFDKVMSVDGVVGYVRRKDLGKIYQSEYTTDFKEEQYTHILKDGKVNLVWHQVTTSAANDGVLNLLNATKGVNVVAPTWFTVSGNHGEITSLASDAYVSRARSLGVDVWGVCNDFSNDSKIGKVLERTTTRQKLEKNLIAEAIKYSLDGINIDFEHVRKANGDDFIQFIRELGIMCRNNGVVLSIDNYPPTSYSMYYNRKEQAAVADYVITMAYDEYYAGSEKAGPVSSLNYVTDSTENTLKEVPAEQTIIALPFYSRLWKETTKDGKVKLSSEAYGMHFAKESMIDAGAKFEWNDESGMNYAEYTKDGVVYKMWLEDQTSLEEKMKVVSDHQTAGYAFWKLGLEDSAVWDMIIKYM</sequence>
<dbReference type="InterPro" id="IPR029070">
    <property type="entry name" value="Chitinase_insertion_sf"/>
</dbReference>
<dbReference type="InterPro" id="IPR036582">
    <property type="entry name" value="Mao_N_sf"/>
</dbReference>
<reference evidence="2 3" key="1">
    <citation type="submission" date="2020-08" db="EMBL/GenBank/DDBJ databases">
        <title>Genome public.</title>
        <authorList>
            <person name="Liu C."/>
            <person name="Sun Q."/>
        </authorList>
    </citation>
    <scope>NUCLEOTIDE SEQUENCE [LARGE SCALE GENOMIC DNA]</scope>
    <source>
        <strain evidence="2 3">NSJ-37</strain>
    </source>
</reference>
<dbReference type="InterPro" id="IPR017853">
    <property type="entry name" value="GH"/>
</dbReference>
<evidence type="ECO:0000313" key="2">
    <source>
        <dbReference type="EMBL" id="MBC8562192.1"/>
    </source>
</evidence>
<comment type="caution">
    <text evidence="2">The sequence shown here is derived from an EMBL/GenBank/DDBJ whole genome shotgun (WGS) entry which is preliminary data.</text>
</comment>
<protein>
    <submittedName>
        <fullName evidence="2">Glycosyl hydrolase family 18</fullName>
    </submittedName>
</protein>
<keyword evidence="3" id="KW-1185">Reference proteome</keyword>
<dbReference type="RefSeq" id="WP_249297689.1">
    <property type="nucleotide sequence ID" value="NZ_JACRSX010000005.1"/>
</dbReference>
<evidence type="ECO:0000313" key="3">
    <source>
        <dbReference type="Proteomes" id="UP000606193"/>
    </source>
</evidence>
<dbReference type="EMBL" id="JACRSX010000005">
    <property type="protein sequence ID" value="MBC8562192.1"/>
    <property type="molecule type" value="Genomic_DNA"/>
</dbReference>
<dbReference type="Pfam" id="PF07833">
    <property type="entry name" value="Cu_amine_oxidN1"/>
    <property type="match status" value="1"/>
</dbReference>
<dbReference type="InterPro" id="IPR011583">
    <property type="entry name" value="Chitinase_II/V-like_cat"/>
</dbReference>
<dbReference type="PANTHER" id="PTHR46066:SF2">
    <property type="entry name" value="CHITINASE DOMAIN-CONTAINING PROTEIN 1"/>
    <property type="match status" value="1"/>
</dbReference>
<feature type="domain" description="GH18" evidence="1">
    <location>
        <begin position="260"/>
        <end position="573"/>
    </location>
</feature>
<dbReference type="SUPFAM" id="SSF55383">
    <property type="entry name" value="Copper amine oxidase, domain N"/>
    <property type="match status" value="1"/>
</dbReference>
<proteinExistence type="predicted"/>
<dbReference type="PANTHER" id="PTHR46066">
    <property type="entry name" value="CHITINASE DOMAIN-CONTAINING PROTEIN 1 FAMILY MEMBER"/>
    <property type="match status" value="1"/>
</dbReference>
<evidence type="ECO:0000259" key="1">
    <source>
        <dbReference type="PROSITE" id="PS51910"/>
    </source>
</evidence>
<accession>A0ABR7N2B7</accession>
<dbReference type="SUPFAM" id="SSF51445">
    <property type="entry name" value="(Trans)glycosidases"/>
    <property type="match status" value="1"/>
</dbReference>
<dbReference type="GO" id="GO:0016787">
    <property type="term" value="F:hydrolase activity"/>
    <property type="evidence" value="ECO:0007669"/>
    <property type="project" value="UniProtKB-KW"/>
</dbReference>
<name>A0ABR7N2B7_9FIRM</name>
<dbReference type="PROSITE" id="PS51910">
    <property type="entry name" value="GH18_2"/>
    <property type="match status" value="1"/>
</dbReference>
<keyword evidence="2" id="KW-0378">Hydrolase</keyword>
<dbReference type="SMART" id="SM00636">
    <property type="entry name" value="Glyco_18"/>
    <property type="match status" value="1"/>
</dbReference>
<dbReference type="InterPro" id="IPR012854">
    <property type="entry name" value="Cu_amine_oxidase-like_N"/>
</dbReference>
<dbReference type="Gene3D" id="3.10.50.10">
    <property type="match status" value="1"/>
</dbReference>
<dbReference type="Gene3D" id="3.20.20.80">
    <property type="entry name" value="Glycosidases"/>
    <property type="match status" value="1"/>
</dbReference>
<dbReference type="InterPro" id="IPR001223">
    <property type="entry name" value="Glyco_hydro18_cat"/>
</dbReference>
<organism evidence="2 3">
    <name type="scientific">Jutongia huaianensis</name>
    <dbReference type="NCBI Taxonomy" id="2763668"/>
    <lineage>
        <taxon>Bacteria</taxon>
        <taxon>Bacillati</taxon>
        <taxon>Bacillota</taxon>
        <taxon>Clostridia</taxon>
        <taxon>Lachnospirales</taxon>
        <taxon>Lachnospiraceae</taxon>
        <taxon>Jutongia</taxon>
    </lineage>
</organism>
<gene>
    <name evidence="2" type="ORF">H8704_06045</name>
</gene>
<dbReference type="Pfam" id="PF00704">
    <property type="entry name" value="Glyco_hydro_18"/>
    <property type="match status" value="1"/>
</dbReference>